<evidence type="ECO:0000313" key="2">
    <source>
        <dbReference type="Proteomes" id="UP000325313"/>
    </source>
</evidence>
<dbReference type="AlphaFoldDB" id="A0A5B0S9H7"/>
<proteinExistence type="predicted"/>
<evidence type="ECO:0000313" key="1">
    <source>
        <dbReference type="EMBL" id="KAA1134756.1"/>
    </source>
</evidence>
<organism evidence="1 2">
    <name type="scientific">Puccinia graminis f. sp. tritici</name>
    <dbReference type="NCBI Taxonomy" id="56615"/>
    <lineage>
        <taxon>Eukaryota</taxon>
        <taxon>Fungi</taxon>
        <taxon>Dikarya</taxon>
        <taxon>Basidiomycota</taxon>
        <taxon>Pucciniomycotina</taxon>
        <taxon>Pucciniomycetes</taxon>
        <taxon>Pucciniales</taxon>
        <taxon>Pucciniaceae</taxon>
        <taxon>Puccinia</taxon>
    </lineage>
</organism>
<dbReference type="EMBL" id="VDEP01000045">
    <property type="protein sequence ID" value="KAA1134756.1"/>
    <property type="molecule type" value="Genomic_DNA"/>
</dbReference>
<reference evidence="1 2" key="1">
    <citation type="submission" date="2019-05" db="EMBL/GenBank/DDBJ databases">
        <title>Emergence of the Ug99 lineage of the wheat stem rust pathogen through somatic hybridization.</title>
        <authorList>
            <person name="Li F."/>
            <person name="Upadhyaya N.M."/>
            <person name="Sperschneider J."/>
            <person name="Matny O."/>
            <person name="Nguyen-Phuc H."/>
            <person name="Mago R."/>
            <person name="Raley C."/>
            <person name="Miller M.E."/>
            <person name="Silverstein K.A.T."/>
            <person name="Henningsen E."/>
            <person name="Hirsch C.D."/>
            <person name="Visser B."/>
            <person name="Pretorius Z.A."/>
            <person name="Steffenson B.J."/>
            <person name="Schwessinger B."/>
            <person name="Dodds P.N."/>
            <person name="Figueroa M."/>
        </authorList>
    </citation>
    <scope>NUCLEOTIDE SEQUENCE [LARGE SCALE GENOMIC DNA]</scope>
    <source>
        <strain evidence="1 2">Ug99</strain>
    </source>
</reference>
<accession>A0A5B0S9H7</accession>
<gene>
    <name evidence="1" type="ORF">PGTUg99_001716</name>
</gene>
<comment type="caution">
    <text evidence="1">The sequence shown here is derived from an EMBL/GenBank/DDBJ whole genome shotgun (WGS) entry which is preliminary data.</text>
</comment>
<name>A0A5B0S9H7_PUCGR</name>
<protein>
    <submittedName>
        <fullName evidence="1">Uncharacterized protein</fullName>
    </submittedName>
</protein>
<sequence length="79" mass="8693">MNFLPLPHQGIPTNPRILDSAAHISAVGMVTDTRIETTIAEEVIETAWRGPAESRSPYPTSHRTMPLLEISVGKSEVRN</sequence>
<dbReference type="Proteomes" id="UP000325313">
    <property type="component" value="Unassembled WGS sequence"/>
</dbReference>